<evidence type="ECO:0000256" key="6">
    <source>
        <dbReference type="ARBA" id="ARBA00022840"/>
    </source>
</evidence>
<evidence type="ECO:0000256" key="12">
    <source>
        <dbReference type="HAMAP-Rule" id="MF_00036"/>
    </source>
</evidence>
<dbReference type="InterPro" id="IPR002318">
    <property type="entry name" value="Ala-tRNA-lgiase_IIc"/>
</dbReference>
<gene>
    <name evidence="12 15" type="primary">alaS</name>
    <name evidence="15" type="ORF">HZY91_01800</name>
</gene>
<dbReference type="PRINTS" id="PR00980">
    <property type="entry name" value="TRNASYNTHALA"/>
</dbReference>
<dbReference type="InterPro" id="IPR018165">
    <property type="entry name" value="Ala-tRNA-synth_IIc_core"/>
</dbReference>
<evidence type="ECO:0000256" key="9">
    <source>
        <dbReference type="ARBA" id="ARBA00023146"/>
    </source>
</evidence>
<comment type="function">
    <text evidence="10 12">Catalyzes the attachment of alanine to tRNA(Ala) in a two-step reaction: alanine is first activated by ATP to form Ala-AMP and then transferred to the acceptor end of tRNA(Ala). Also edits incorrectly charged Ser-tRNA(Ala) and Gly-tRNA(Ala) via its editing domain.</text>
</comment>
<dbReference type="InterPro" id="IPR018163">
    <property type="entry name" value="Thr/Ala-tRNA-synth_IIc_edit"/>
</dbReference>
<feature type="coiled-coil region" evidence="13">
    <location>
        <begin position="730"/>
        <end position="757"/>
    </location>
</feature>
<dbReference type="InterPro" id="IPR009000">
    <property type="entry name" value="Transl_B-barrel_sf"/>
</dbReference>
<keyword evidence="6 12" id="KW-0067">ATP-binding</keyword>
<keyword evidence="4 12" id="KW-0436">Ligase</keyword>
<protein>
    <recommendedName>
        <fullName evidence="12">Alanine--tRNA ligase</fullName>
        <ecNumber evidence="12">6.1.1.7</ecNumber>
    </recommendedName>
    <alternativeName>
        <fullName evidence="12">Alanyl-tRNA synthetase</fullName>
        <shortName evidence="12">AlaRS</shortName>
    </alternativeName>
</protein>
<sequence>MQALTGNEIRQKFIDFWAEKNHEIIPSASLIPVNDPTLLWINSGVAALKAYMDGSEVPENPKIANAQKCIRTNDIENVGVTARHHTLFEMLGNWSIGDYFKEEVIPWAWEFLTSKEWLGFDKERLYVTYHPEDLETKQIWMEKCGLAEDHVIAEEGNFWDIGAGPCGPDTEIFYDRGESYQNLDDSDPEMYPGGENERYLEIWNLVFSQYNHMPDGSYQPLPNKNVDTGMGLERMASVIQDTPTNFETDLFMPIIEQIETLTDKKYGQDQKINTSFKVIADHIRAVSFAISDGALPSNEGRGYILRRLIRRALMHGRKLGIHRTFLSELVPVIVEMMGEFYPELKENVQFVQDILLKEEERFHETIEGGEMQLNQLMADLKAEEKSEISGHAAFQLYDTFGFPLELTQEMAEEEGMLVDVAGFEQAMEEQRERARSARSDEGSMSVQSATLQSIDYQFDFVGYDQLSTNATIKHIVVEDELTSQLKANSEGYIFFNRSPFYAEMGGQVADEGGIFDGDQMLAEILDVKKGPHGQFMHKVRTFEMPLNEGQSYTLTVDRNSRMKTNQNHTATHLLHKALKDVLGDHANQAGSYVGPDRLRFDFSHFGKMGHEELKQVETYVNYMIENTLDVEIQEMPIDQAKAMGAMALFGEKYGDVVRVVNIGNESIELCGGTHVTNTNEIATFKLISETGIGAGIRRIEALTGQAAIADYQENESILHTIQQQLKVAQKDQLLHKIEQLQAELKESHSEIDSLTAKIMQNASGEIFEQVQEVGDLTYIAASVENQNMDSLRSLGDTWQEKAASNILVIATGQEDKANLLVLVDDATVAKGIKAGDLIKSLAAMIGGGGGGRPQMAQAGGKNPAGIPQMLAAVAEEIEKLA</sequence>
<dbReference type="SUPFAM" id="SSF101353">
    <property type="entry name" value="Putative anticodon-binding domain of alanyl-tRNA synthetase (AlaRS)"/>
    <property type="match status" value="1"/>
</dbReference>
<keyword evidence="13" id="KW-0175">Coiled coil</keyword>
<dbReference type="InterPro" id="IPR018164">
    <property type="entry name" value="Ala-tRNA-synth_IIc_N"/>
</dbReference>
<evidence type="ECO:0000256" key="4">
    <source>
        <dbReference type="ARBA" id="ARBA00022598"/>
    </source>
</evidence>
<dbReference type="Proteomes" id="UP000721415">
    <property type="component" value="Unassembled WGS sequence"/>
</dbReference>
<keyword evidence="12" id="KW-0862">Zinc</keyword>
<evidence type="ECO:0000256" key="13">
    <source>
        <dbReference type="SAM" id="Coils"/>
    </source>
</evidence>
<evidence type="ECO:0000259" key="14">
    <source>
        <dbReference type="PROSITE" id="PS50860"/>
    </source>
</evidence>
<dbReference type="PROSITE" id="PS50860">
    <property type="entry name" value="AA_TRNA_LIGASE_II_ALA"/>
    <property type="match status" value="1"/>
</dbReference>
<feature type="binding site" evidence="12">
    <location>
        <position position="674"/>
    </location>
    <ligand>
        <name>Zn(2+)</name>
        <dbReference type="ChEBI" id="CHEBI:29105"/>
    </ligand>
</feature>
<feature type="binding site" evidence="12">
    <location>
        <position position="572"/>
    </location>
    <ligand>
        <name>Zn(2+)</name>
        <dbReference type="ChEBI" id="CHEBI:29105"/>
    </ligand>
</feature>
<dbReference type="InterPro" id="IPR023033">
    <property type="entry name" value="Ala_tRNA_ligase_euk/bac"/>
</dbReference>
<dbReference type="CDD" id="cd00673">
    <property type="entry name" value="AlaRS_core"/>
    <property type="match status" value="1"/>
</dbReference>
<dbReference type="SUPFAM" id="SSF50447">
    <property type="entry name" value="Translation proteins"/>
    <property type="match status" value="1"/>
</dbReference>
<dbReference type="Gene3D" id="2.40.30.130">
    <property type="match status" value="1"/>
</dbReference>
<dbReference type="Gene3D" id="6.10.250.550">
    <property type="match status" value="1"/>
</dbReference>
<comment type="catalytic activity">
    <reaction evidence="11 12">
        <text>tRNA(Ala) + L-alanine + ATP = L-alanyl-tRNA(Ala) + AMP + diphosphate</text>
        <dbReference type="Rhea" id="RHEA:12540"/>
        <dbReference type="Rhea" id="RHEA-COMP:9657"/>
        <dbReference type="Rhea" id="RHEA-COMP:9923"/>
        <dbReference type="ChEBI" id="CHEBI:30616"/>
        <dbReference type="ChEBI" id="CHEBI:33019"/>
        <dbReference type="ChEBI" id="CHEBI:57972"/>
        <dbReference type="ChEBI" id="CHEBI:78442"/>
        <dbReference type="ChEBI" id="CHEBI:78497"/>
        <dbReference type="ChEBI" id="CHEBI:456215"/>
        <dbReference type="EC" id="6.1.1.7"/>
    </reaction>
</comment>
<accession>A0ABS0LN79</accession>
<dbReference type="InterPro" id="IPR012947">
    <property type="entry name" value="tRNA_SAD"/>
</dbReference>
<dbReference type="Gene3D" id="3.30.980.10">
    <property type="entry name" value="Threonyl-trna Synthetase, Chain A, domain 2"/>
    <property type="match status" value="1"/>
</dbReference>
<evidence type="ECO:0000256" key="8">
    <source>
        <dbReference type="ARBA" id="ARBA00022917"/>
    </source>
</evidence>
<dbReference type="Gene3D" id="3.10.310.40">
    <property type="match status" value="1"/>
</dbReference>
<organism evidence="15 16">
    <name type="scientific">Facklamia lactis</name>
    <dbReference type="NCBI Taxonomy" id="2749967"/>
    <lineage>
        <taxon>Bacteria</taxon>
        <taxon>Bacillati</taxon>
        <taxon>Bacillota</taxon>
        <taxon>Bacilli</taxon>
        <taxon>Lactobacillales</taxon>
        <taxon>Aerococcaceae</taxon>
        <taxon>Facklamia</taxon>
    </lineage>
</organism>
<dbReference type="InterPro" id="IPR050058">
    <property type="entry name" value="Ala-tRNA_ligase"/>
</dbReference>
<keyword evidence="9 12" id="KW-0030">Aminoacyl-tRNA synthetase</keyword>
<dbReference type="EMBL" id="JACBXQ010000001">
    <property type="protein sequence ID" value="MBG9985623.1"/>
    <property type="molecule type" value="Genomic_DNA"/>
</dbReference>
<evidence type="ECO:0000256" key="2">
    <source>
        <dbReference type="ARBA" id="ARBA00022490"/>
    </source>
</evidence>
<dbReference type="SUPFAM" id="SSF55186">
    <property type="entry name" value="ThrRS/AlaRS common domain"/>
    <property type="match status" value="1"/>
</dbReference>
<evidence type="ECO:0000256" key="10">
    <source>
        <dbReference type="ARBA" id="ARBA00024779"/>
    </source>
</evidence>
<keyword evidence="5 12" id="KW-0547">Nucleotide-binding</keyword>
<dbReference type="InterPro" id="IPR045864">
    <property type="entry name" value="aa-tRNA-synth_II/BPL/LPL"/>
</dbReference>
<feature type="domain" description="Alanyl-transfer RNA synthetases family profile" evidence="14">
    <location>
        <begin position="4"/>
        <end position="713"/>
    </location>
</feature>
<feature type="binding site" evidence="12">
    <location>
        <position position="670"/>
    </location>
    <ligand>
        <name>Zn(2+)</name>
        <dbReference type="ChEBI" id="CHEBI:29105"/>
    </ligand>
</feature>
<evidence type="ECO:0000313" key="15">
    <source>
        <dbReference type="EMBL" id="MBG9985623.1"/>
    </source>
</evidence>
<proteinExistence type="inferred from homology"/>
<dbReference type="Pfam" id="PF02272">
    <property type="entry name" value="DHHA1"/>
    <property type="match status" value="1"/>
</dbReference>
<dbReference type="InterPro" id="IPR018162">
    <property type="entry name" value="Ala-tRNA-ligase_IIc_anticod-bd"/>
</dbReference>
<keyword evidence="16" id="KW-1185">Reference proteome</keyword>
<reference evidence="15 16" key="1">
    <citation type="submission" date="2020-07" db="EMBL/GenBank/DDBJ databases">
        <title>Facklamia lactis sp. nov., isolated from raw milk.</title>
        <authorList>
            <person name="Doll E.V."/>
            <person name="Huptas C."/>
            <person name="Staib L."/>
            <person name="Wenning M."/>
            <person name="Scherer S."/>
        </authorList>
    </citation>
    <scope>NUCLEOTIDE SEQUENCE [LARGE SCALE GENOMIC DNA]</scope>
    <source>
        <strain evidence="15 16">DSM 111018</strain>
    </source>
</reference>
<name>A0ABS0LN79_9LACT</name>
<dbReference type="Gene3D" id="3.30.930.10">
    <property type="entry name" value="Bira Bifunctional Protein, Domain 2"/>
    <property type="match status" value="1"/>
</dbReference>
<dbReference type="Pfam" id="PF07973">
    <property type="entry name" value="tRNA_SAD"/>
    <property type="match status" value="1"/>
</dbReference>
<dbReference type="RefSeq" id="WP_197114101.1">
    <property type="nucleotide sequence ID" value="NZ_JACBXQ010000001.1"/>
</dbReference>
<comment type="subcellular location">
    <subcellularLocation>
        <location evidence="12">Cytoplasm</location>
    </subcellularLocation>
</comment>
<dbReference type="PANTHER" id="PTHR11777">
    <property type="entry name" value="ALANYL-TRNA SYNTHETASE"/>
    <property type="match status" value="1"/>
</dbReference>
<dbReference type="GO" id="GO:0004813">
    <property type="term" value="F:alanine-tRNA ligase activity"/>
    <property type="evidence" value="ECO:0007669"/>
    <property type="project" value="UniProtKB-EC"/>
</dbReference>
<feature type="binding site" evidence="12">
    <location>
        <position position="568"/>
    </location>
    <ligand>
        <name>Zn(2+)</name>
        <dbReference type="ChEBI" id="CHEBI:29105"/>
    </ligand>
</feature>
<comment type="similarity">
    <text evidence="1 12">Belongs to the class-II aminoacyl-tRNA synthetase family.</text>
</comment>
<dbReference type="Pfam" id="PF01411">
    <property type="entry name" value="tRNA-synt_2c"/>
    <property type="match status" value="1"/>
</dbReference>
<dbReference type="SMART" id="SM00863">
    <property type="entry name" value="tRNA_SAD"/>
    <property type="match status" value="1"/>
</dbReference>
<dbReference type="Gene3D" id="3.30.54.20">
    <property type="match status" value="1"/>
</dbReference>
<comment type="cofactor">
    <cofactor evidence="12">
        <name>Zn(2+)</name>
        <dbReference type="ChEBI" id="CHEBI:29105"/>
    </cofactor>
    <text evidence="12">Binds 1 zinc ion per subunit.</text>
</comment>
<dbReference type="SUPFAM" id="SSF55681">
    <property type="entry name" value="Class II aaRS and biotin synthetases"/>
    <property type="match status" value="1"/>
</dbReference>
<dbReference type="NCBIfam" id="TIGR00344">
    <property type="entry name" value="alaS"/>
    <property type="match status" value="1"/>
</dbReference>
<keyword evidence="12" id="KW-0479">Metal-binding</keyword>
<keyword evidence="7 12" id="KW-0694">RNA-binding</keyword>
<evidence type="ECO:0000313" key="16">
    <source>
        <dbReference type="Proteomes" id="UP000721415"/>
    </source>
</evidence>
<keyword evidence="2 12" id="KW-0963">Cytoplasm</keyword>
<evidence type="ECO:0000256" key="1">
    <source>
        <dbReference type="ARBA" id="ARBA00008226"/>
    </source>
</evidence>
<keyword evidence="8 12" id="KW-0648">Protein biosynthesis</keyword>
<evidence type="ECO:0000256" key="3">
    <source>
        <dbReference type="ARBA" id="ARBA00022555"/>
    </source>
</evidence>
<comment type="caution">
    <text evidence="15">The sequence shown here is derived from an EMBL/GenBank/DDBJ whole genome shotgun (WGS) entry which is preliminary data.</text>
</comment>
<dbReference type="PANTHER" id="PTHR11777:SF9">
    <property type="entry name" value="ALANINE--TRNA LIGASE, CYTOPLASMIC"/>
    <property type="match status" value="1"/>
</dbReference>
<comment type="domain">
    <text evidence="12">Consists of three domains; the N-terminal catalytic domain, the editing domain and the C-terminal C-Ala domain. The editing domain removes incorrectly charged amino acids, while the C-Ala domain, along with tRNA(Ala), serves as a bridge to cooperatively bring together the editing and aminoacylation centers thus stimulating deacylation of misacylated tRNAs.</text>
</comment>
<keyword evidence="3 12" id="KW-0820">tRNA-binding</keyword>
<dbReference type="InterPro" id="IPR003156">
    <property type="entry name" value="DHHA1_dom"/>
</dbReference>
<evidence type="ECO:0000256" key="7">
    <source>
        <dbReference type="ARBA" id="ARBA00022884"/>
    </source>
</evidence>
<evidence type="ECO:0000256" key="11">
    <source>
        <dbReference type="ARBA" id="ARBA00048300"/>
    </source>
</evidence>
<evidence type="ECO:0000256" key="5">
    <source>
        <dbReference type="ARBA" id="ARBA00022741"/>
    </source>
</evidence>
<dbReference type="HAMAP" id="MF_00036_B">
    <property type="entry name" value="Ala_tRNA_synth_B"/>
    <property type="match status" value="1"/>
</dbReference>
<dbReference type="EC" id="6.1.1.7" evidence="12"/>